<feature type="signal peptide" evidence="1">
    <location>
        <begin position="1"/>
        <end position="26"/>
    </location>
</feature>
<reference evidence="2" key="2">
    <citation type="submission" date="2020-09" db="EMBL/GenBank/DDBJ databases">
        <authorList>
            <person name="Sun Q."/>
            <person name="Zhou Y."/>
        </authorList>
    </citation>
    <scope>NUCLEOTIDE SEQUENCE</scope>
    <source>
        <strain evidence="2">CGMCC 4.7138</strain>
    </source>
</reference>
<organism evidence="2 3">
    <name type="scientific">Microbispora bryophytorum</name>
    <dbReference type="NCBI Taxonomy" id="1460882"/>
    <lineage>
        <taxon>Bacteria</taxon>
        <taxon>Bacillati</taxon>
        <taxon>Actinomycetota</taxon>
        <taxon>Actinomycetes</taxon>
        <taxon>Streptosporangiales</taxon>
        <taxon>Streptosporangiaceae</taxon>
        <taxon>Microbispora</taxon>
    </lineage>
</organism>
<reference evidence="2" key="1">
    <citation type="journal article" date="2014" name="Int. J. Syst. Evol. Microbiol.">
        <title>Complete genome sequence of Corynebacterium casei LMG S-19264T (=DSM 44701T), isolated from a smear-ripened cheese.</title>
        <authorList>
            <consortium name="US DOE Joint Genome Institute (JGI-PGF)"/>
            <person name="Walter F."/>
            <person name="Albersmeier A."/>
            <person name="Kalinowski J."/>
            <person name="Ruckert C."/>
        </authorList>
    </citation>
    <scope>NUCLEOTIDE SEQUENCE</scope>
    <source>
        <strain evidence="2">CGMCC 4.7138</strain>
    </source>
</reference>
<evidence type="ECO:0000256" key="1">
    <source>
        <dbReference type="SAM" id="SignalP"/>
    </source>
</evidence>
<comment type="caution">
    <text evidence="2">The sequence shown here is derived from an EMBL/GenBank/DDBJ whole genome shotgun (WGS) entry which is preliminary data.</text>
</comment>
<evidence type="ECO:0000313" key="2">
    <source>
        <dbReference type="EMBL" id="GGO13572.1"/>
    </source>
</evidence>
<dbReference type="RefSeq" id="WP_142570223.1">
    <property type="nucleotide sequence ID" value="NZ_BMMN01000005.1"/>
</dbReference>
<feature type="chain" id="PRO_5038511649" description="Ig-like domain repeat protein" evidence="1">
    <location>
        <begin position="27"/>
        <end position="442"/>
    </location>
</feature>
<proteinExistence type="predicted"/>
<keyword evidence="3" id="KW-1185">Reference proteome</keyword>
<protein>
    <recommendedName>
        <fullName evidence="4">Ig-like domain repeat protein</fullName>
    </recommendedName>
</protein>
<dbReference type="OrthoDB" id="3447380at2"/>
<name>A0A8H9GZ01_9ACTN</name>
<dbReference type="EMBL" id="BMMN01000005">
    <property type="protein sequence ID" value="GGO13572.1"/>
    <property type="molecule type" value="Genomic_DNA"/>
</dbReference>
<evidence type="ECO:0000313" key="3">
    <source>
        <dbReference type="Proteomes" id="UP000653480"/>
    </source>
</evidence>
<dbReference type="Proteomes" id="UP000653480">
    <property type="component" value="Unassembled WGS sequence"/>
</dbReference>
<evidence type="ECO:0008006" key="4">
    <source>
        <dbReference type="Google" id="ProtNLM"/>
    </source>
</evidence>
<keyword evidence="1" id="KW-0732">Signal</keyword>
<dbReference type="AlphaFoldDB" id="A0A8H9GZ01"/>
<accession>A0A8H9GZ01</accession>
<sequence>MLKRIHAVIAAVALGGAALVALPATAGATTTAGPSDLTVSPSPVVVSAGAGTTATFTYKASEKGAARLVDRDGRTVTLHPGPAGYGAYTAKHDFTFSNEPGTWKLQVWAGGRTASKEFQVHWTTDLDFDAAPDVVDRGDRIRLTGALTYRDGGGRQVYDGQRVYIAFKPVGGSYSRVGSVTTDRHGRFSVDRNADRSGWWRAEFEGASDAEPATSDSDRVDVRAQASRTRITGFDASPEPVDAGKTLHLRGRLEISGFAGWSGYPGRQVKILFKPAGGYHWQYVTSDRTDSYGRFSVDVTARTSGSWRAEFEGAGGAGYSASATDDVTVRVPRPTPPAKAHTRVVQFNAAPEPVRYHRYLTFRGALQAWDHGWEGYGHQRVTVWFKKAGGSWHYVKTLWTNSTGKFWGKTTASASGYWKVVFAGNGETDRSTSRIDWVRVKR</sequence>
<gene>
    <name evidence="2" type="ORF">GCM10011574_33030</name>
</gene>